<sequence>MSYDDGDDDAMGIDKAGSRGLATQGSFYFRDRAWVCCLSVGKWMFPFLPRLVCCELDARAVKGEMP</sequence>
<name>A0A9X0AEV7_9HELO</name>
<proteinExistence type="predicted"/>
<dbReference type="EMBL" id="JAPEIS010000011">
    <property type="protein sequence ID" value="KAJ8061480.1"/>
    <property type="molecule type" value="Genomic_DNA"/>
</dbReference>
<keyword evidence="2" id="KW-1185">Reference proteome</keyword>
<gene>
    <name evidence="1" type="ORF">OCU04_009295</name>
</gene>
<protein>
    <submittedName>
        <fullName evidence="1">Uncharacterized protein</fullName>
    </submittedName>
</protein>
<accession>A0A9X0AEV7</accession>
<dbReference type="Proteomes" id="UP001152300">
    <property type="component" value="Unassembled WGS sequence"/>
</dbReference>
<dbReference type="AlphaFoldDB" id="A0A9X0AEV7"/>
<organism evidence="1 2">
    <name type="scientific">Sclerotinia nivalis</name>
    <dbReference type="NCBI Taxonomy" id="352851"/>
    <lineage>
        <taxon>Eukaryota</taxon>
        <taxon>Fungi</taxon>
        <taxon>Dikarya</taxon>
        <taxon>Ascomycota</taxon>
        <taxon>Pezizomycotina</taxon>
        <taxon>Leotiomycetes</taxon>
        <taxon>Helotiales</taxon>
        <taxon>Sclerotiniaceae</taxon>
        <taxon>Sclerotinia</taxon>
    </lineage>
</organism>
<reference evidence="1" key="1">
    <citation type="submission" date="2022-11" db="EMBL/GenBank/DDBJ databases">
        <title>Genome Resource of Sclerotinia nivalis Strain SnTB1, a Plant Pathogen Isolated from American Ginseng.</title>
        <authorList>
            <person name="Fan S."/>
        </authorList>
    </citation>
    <scope>NUCLEOTIDE SEQUENCE</scope>
    <source>
        <strain evidence="1">SnTB1</strain>
    </source>
</reference>
<evidence type="ECO:0000313" key="2">
    <source>
        <dbReference type="Proteomes" id="UP001152300"/>
    </source>
</evidence>
<evidence type="ECO:0000313" key="1">
    <source>
        <dbReference type="EMBL" id="KAJ8061480.1"/>
    </source>
</evidence>
<comment type="caution">
    <text evidence="1">The sequence shown here is derived from an EMBL/GenBank/DDBJ whole genome shotgun (WGS) entry which is preliminary data.</text>
</comment>